<dbReference type="PANTHER" id="PTHR42896">
    <property type="entry name" value="XYLULOSE-1,5-BISPHOSPHATE (XUBP) PHOSPHATASE"/>
    <property type="match status" value="1"/>
</dbReference>
<comment type="caution">
    <text evidence="2">The sequence shown here is derived from an EMBL/GenBank/DDBJ whole genome shotgun (WGS) entry which is preliminary data.</text>
</comment>
<protein>
    <submittedName>
        <fullName evidence="2">Haloacid dehalogenase-like hydrolase domain-containing protein</fullName>
    </submittedName>
</protein>
<dbReference type="InterPro" id="IPR023214">
    <property type="entry name" value="HAD_sf"/>
</dbReference>
<dbReference type="Gene3D" id="1.10.150.240">
    <property type="entry name" value="Putative phosphatase, domain 2"/>
    <property type="match status" value="1"/>
</dbReference>
<evidence type="ECO:0000256" key="1">
    <source>
        <dbReference type="SAM" id="MobiDB-lite"/>
    </source>
</evidence>
<name>A0A2P6TX60_CHLSO</name>
<dbReference type="InterPro" id="IPR023198">
    <property type="entry name" value="PGP-like_dom2"/>
</dbReference>
<keyword evidence="3" id="KW-1185">Reference proteome</keyword>
<dbReference type="OrthoDB" id="545219at2759"/>
<dbReference type="PANTHER" id="PTHR42896:SF2">
    <property type="entry name" value="CBBY-LIKE PROTEIN"/>
    <property type="match status" value="1"/>
</dbReference>
<gene>
    <name evidence="2" type="ORF">C2E21_2836</name>
</gene>
<organism evidence="2 3">
    <name type="scientific">Chlorella sorokiniana</name>
    <name type="common">Freshwater green alga</name>
    <dbReference type="NCBI Taxonomy" id="3076"/>
    <lineage>
        <taxon>Eukaryota</taxon>
        <taxon>Viridiplantae</taxon>
        <taxon>Chlorophyta</taxon>
        <taxon>core chlorophytes</taxon>
        <taxon>Trebouxiophyceae</taxon>
        <taxon>Chlorellales</taxon>
        <taxon>Chlorellaceae</taxon>
        <taxon>Chlorella clade</taxon>
        <taxon>Chlorella</taxon>
    </lineage>
</organism>
<proteinExistence type="predicted"/>
<evidence type="ECO:0000313" key="2">
    <source>
        <dbReference type="EMBL" id="PRW58641.1"/>
    </source>
</evidence>
<dbReference type="GO" id="GO:0016787">
    <property type="term" value="F:hydrolase activity"/>
    <property type="evidence" value="ECO:0007669"/>
    <property type="project" value="UniProtKB-KW"/>
</dbReference>
<evidence type="ECO:0000313" key="3">
    <source>
        <dbReference type="Proteomes" id="UP000239899"/>
    </source>
</evidence>
<dbReference type="AlphaFoldDB" id="A0A2P6TX60"/>
<reference evidence="2 3" key="1">
    <citation type="journal article" date="2018" name="Plant J.">
        <title>Genome sequences of Chlorella sorokiniana UTEX 1602 and Micractinium conductrix SAG 241.80: implications to maltose excretion by a green alga.</title>
        <authorList>
            <person name="Arriola M.B."/>
            <person name="Velmurugan N."/>
            <person name="Zhang Y."/>
            <person name="Plunkett M.H."/>
            <person name="Hondzo H."/>
            <person name="Barney B.M."/>
        </authorList>
    </citation>
    <scope>NUCLEOTIDE SEQUENCE [LARGE SCALE GENOMIC DNA]</scope>
    <source>
        <strain evidence="3">UTEX 1602</strain>
    </source>
</reference>
<dbReference type="Gene3D" id="3.40.50.1000">
    <property type="entry name" value="HAD superfamily/HAD-like"/>
    <property type="match status" value="1"/>
</dbReference>
<dbReference type="Proteomes" id="UP000239899">
    <property type="component" value="Unassembled WGS sequence"/>
</dbReference>
<dbReference type="InterPro" id="IPR036412">
    <property type="entry name" value="HAD-like_sf"/>
</dbReference>
<dbReference type="InterPro" id="IPR044999">
    <property type="entry name" value="CbbY-like"/>
</dbReference>
<dbReference type="EMBL" id="LHPG02000005">
    <property type="protein sequence ID" value="PRW58641.1"/>
    <property type="molecule type" value="Genomic_DNA"/>
</dbReference>
<accession>A0A2P6TX60</accession>
<sequence length="363" mass="37510">MQRRSCGSAGGGGAAAARARQRAALLRAAAAEGSSSSGPLGIIIECDGALVDAHGEGHRVAFNRAFAEIGHDCTNWTPAVFYDLMRLGDGTGEGVIAAYYGIRGWPMMLASSERGAFLKKVHSMKVRILREMAAKGEVPLRQGVTQFIDDALAEGAQVAVVAATASVPEDGLISSAMFNLGPNRAFKMRVVGMGVGSGEGEEEGTSSESEGQEGPAGATFEQQVAAAQARKKAEAAKEFVRVYNLQKASGMGMAVDPKIMTAAERAGKLTPQLMGAIAATLDTPAGQTMVVAGGNTLMEAGKSAGMLTLGVPPSVAQRGGFSAADAIFDGYGPGGGLTWHKAKLMLQKHQDRQAAVQQQGRQS</sequence>
<dbReference type="SUPFAM" id="SSF56784">
    <property type="entry name" value="HAD-like"/>
    <property type="match status" value="1"/>
</dbReference>
<feature type="region of interest" description="Disordered" evidence="1">
    <location>
        <begin position="196"/>
        <end position="219"/>
    </location>
</feature>